<feature type="region of interest" description="Disordered" evidence="1">
    <location>
        <begin position="973"/>
        <end position="1023"/>
    </location>
</feature>
<reference evidence="3" key="1">
    <citation type="submission" date="2025-08" db="UniProtKB">
        <authorList>
            <consortium name="Ensembl"/>
        </authorList>
    </citation>
    <scope>IDENTIFICATION</scope>
</reference>
<dbReference type="PANTHER" id="PTHR33775">
    <property type="entry name" value="CARDIAC-ENRICHED FHL2-INTERACTING PROTEIN-RELATED"/>
    <property type="match status" value="1"/>
</dbReference>
<dbReference type="Ensembl" id="ENSPMGT00000026803.1">
    <property type="protein sequence ID" value="ENSPMGP00000025163.1"/>
    <property type="gene ID" value="ENSPMGG00000020328.1"/>
</dbReference>
<feature type="domain" description="DUF4585" evidence="2">
    <location>
        <begin position="1022"/>
        <end position="1078"/>
    </location>
</feature>
<evidence type="ECO:0000259" key="2">
    <source>
        <dbReference type="Pfam" id="PF15232"/>
    </source>
</evidence>
<dbReference type="GO" id="GO:0070886">
    <property type="term" value="P:positive regulation of calcineurin-NFAT signaling cascade"/>
    <property type="evidence" value="ECO:0007669"/>
    <property type="project" value="TreeGrafter"/>
</dbReference>
<dbReference type="Proteomes" id="UP000261520">
    <property type="component" value="Unplaced"/>
</dbReference>
<keyword evidence="4" id="KW-1185">Reference proteome</keyword>
<evidence type="ECO:0000256" key="1">
    <source>
        <dbReference type="SAM" id="MobiDB-lite"/>
    </source>
</evidence>
<dbReference type="STRING" id="409849.ENSPMGP00000025163"/>
<dbReference type="Pfam" id="PF15232">
    <property type="entry name" value="DUF4585"/>
    <property type="match status" value="1"/>
</dbReference>
<sequence>MMKSGHRKHNDGGYSDTETDREVSSLTDRAFRSLCIGDEAVYNDADLSASPCTQKDTGRQELKRTAHESFSLRVQQYGQDWIYRGTYGAEIHKGQQWGVYGEKGAPEPPQQAYPPRELSLFSNGMTEVNSQQRRSHSRVSSLIRAFNSEGQGDEAVYNDETSWDKSALMSIEGELSEFSSYPQNMNAGYFPSAGIFSSQNTDYYSSQVAAISQMNSASSFMRSSHSLSTQVNSNFFIHSEFSPFRVWRDQNRFPFHGGQVSGFMPCSEFQKWYETPMYKELSLQPQQHPSMFSQGCHRNTFAPAIPMNSQRSTSASTMMHRASAVEKRCESELTGQYRKRTQSVGANRLPPQRPSTASPSSEMSRRVRDTISSVKSLQQKIKMMAEHNIETQSQDGFYNNDYLNAYDPMVPNIMSSNPYVAPYQLQKSSAYVPPVPQQLLQQRSASPQPVEHAPVRAESRGATPDVKMSSYKSRAASLLYNLKDNRKRVKATYSPNAFKGQDAQEKYKQEPKDFIIDVPEFSTNELLNLTDDNRGNRLNVPQYGYQAHSPGMHTQNSQPGYEIPVDMGKLNVPNAPEFSTRLCKSWRKQYQQVESAQEEKKQKAALEEQQRRAALEEQTQKAALEEQQRKAAETEQLRKIAEEEQQRKAAIIEEQKKRAVIEEQQRKLAYEEQQKQAALEEQKQKAALEEQQRRAAQKEQQRKMAEEEQQKKAAIIEEQKKRAAIEEQQRQAALKEEQRRAALEEQQRRAAETEQLRKIAEEEQQKKAAIIEEQKKRAVIEEQQRQAALKEEQRRAALEEQQRRAAETEQLRKIAEEEQQKKAKNEGDPDTLRCRTPSTPLPQYRPFSRRSLALDEEDSRSIISNMSEDVESFATNATDLADIRALYDSDRPESACSFSSDVSRSFGKPPAVPPKSEKALRRAKRLATRRSKKELAKDVTEDSYEASMSEVANSDVVASPHFTAPISIARAPPAGSSVSLSHSEPSHQRSVHTAPHATGPISLPNSSPHTSTPVSSSQNSVTQYQRRVMQDIGSGQYYVVDVPVEVKTKTFFDPETGKYVQLNVRESNRNATQRQPLQGYPQSHMKPKLHAKLQPNTSSNAQYQGYSGNSKGYQSAATSSGQSMTPATVIQDQQPIRSSMAHRHGGPETSYSPDKTPYMDTVNKVDKAHHAVYNTQGSQGAIKEGDSQLVNSRYGSRDIISMSELEDFMEVSDW</sequence>
<feature type="region of interest" description="Disordered" evidence="1">
    <location>
        <begin position="443"/>
        <end position="468"/>
    </location>
</feature>
<accession>A0A3B4B6Q4</accession>
<dbReference type="AlphaFoldDB" id="A0A3B4B6Q4"/>
<feature type="region of interest" description="Disordered" evidence="1">
    <location>
        <begin position="727"/>
        <end position="755"/>
    </location>
</feature>
<evidence type="ECO:0000313" key="4">
    <source>
        <dbReference type="Proteomes" id="UP000261520"/>
    </source>
</evidence>
<reference evidence="3" key="2">
    <citation type="submission" date="2025-09" db="UniProtKB">
        <authorList>
            <consortium name="Ensembl"/>
        </authorList>
    </citation>
    <scope>IDENTIFICATION</scope>
</reference>
<feature type="region of interest" description="Disordered" evidence="1">
    <location>
        <begin position="1096"/>
        <end position="1121"/>
    </location>
</feature>
<protein>
    <recommendedName>
        <fullName evidence="2">DUF4585 domain-containing protein</fullName>
    </recommendedName>
</protein>
<name>A0A3B4B6Q4_9GOBI</name>
<feature type="region of interest" description="Disordered" evidence="1">
    <location>
        <begin position="1"/>
        <end position="22"/>
    </location>
</feature>
<feature type="region of interest" description="Disordered" evidence="1">
    <location>
        <begin position="897"/>
        <end position="945"/>
    </location>
</feature>
<feature type="region of interest" description="Disordered" evidence="1">
    <location>
        <begin position="671"/>
        <end position="711"/>
    </location>
</feature>
<organism evidence="3 4">
    <name type="scientific">Periophthalmus magnuspinnatus</name>
    <dbReference type="NCBI Taxonomy" id="409849"/>
    <lineage>
        <taxon>Eukaryota</taxon>
        <taxon>Metazoa</taxon>
        <taxon>Chordata</taxon>
        <taxon>Craniata</taxon>
        <taxon>Vertebrata</taxon>
        <taxon>Euteleostomi</taxon>
        <taxon>Actinopterygii</taxon>
        <taxon>Neopterygii</taxon>
        <taxon>Teleostei</taxon>
        <taxon>Neoteleostei</taxon>
        <taxon>Acanthomorphata</taxon>
        <taxon>Gobiaria</taxon>
        <taxon>Gobiiformes</taxon>
        <taxon>Gobioidei</taxon>
        <taxon>Gobiidae</taxon>
        <taxon>Oxudercinae</taxon>
        <taxon>Periophthalmus</taxon>
    </lineage>
</organism>
<dbReference type="InterPro" id="IPR027838">
    <property type="entry name" value="DUF4585"/>
</dbReference>
<feature type="region of interest" description="Disordered" evidence="1">
    <location>
        <begin position="772"/>
        <end position="852"/>
    </location>
</feature>
<feature type="compositionally biased region" description="Basic residues" evidence="1">
    <location>
        <begin position="921"/>
        <end position="932"/>
    </location>
</feature>
<dbReference type="InterPro" id="IPR052303">
    <property type="entry name" value="CEFIP"/>
</dbReference>
<feature type="compositionally biased region" description="Low complexity" evidence="1">
    <location>
        <begin position="1006"/>
        <end position="1017"/>
    </location>
</feature>
<dbReference type="GO" id="GO:0030018">
    <property type="term" value="C:Z disc"/>
    <property type="evidence" value="ECO:0007669"/>
    <property type="project" value="TreeGrafter"/>
</dbReference>
<feature type="region of interest" description="Disordered" evidence="1">
    <location>
        <begin position="328"/>
        <end position="368"/>
    </location>
</feature>
<dbReference type="PANTHER" id="PTHR33775:SF2">
    <property type="entry name" value="CARDIAC-ENRICHED FHL2-INTERACTING PROTEIN"/>
    <property type="match status" value="1"/>
</dbReference>
<feature type="compositionally biased region" description="Basic and acidic residues" evidence="1">
    <location>
        <begin position="772"/>
        <end position="833"/>
    </location>
</feature>
<proteinExistence type="predicted"/>
<evidence type="ECO:0000313" key="3">
    <source>
        <dbReference type="Ensembl" id="ENSPMGP00000025163.1"/>
    </source>
</evidence>